<dbReference type="STRING" id="1763537.ULVI_08365"/>
<dbReference type="RefSeq" id="WP_068591737.1">
    <property type="nucleotide sequence ID" value="NZ_LRXL01000037.1"/>
</dbReference>
<dbReference type="AlphaFoldDB" id="A0A167HGY5"/>
<dbReference type="EMBL" id="LRXL01000037">
    <property type="protein sequence ID" value="OAB78592.1"/>
    <property type="molecule type" value="Genomic_DNA"/>
</dbReference>
<organism evidence="2 3">
    <name type="scientific">Cochleicola gelatinilyticus</name>
    <dbReference type="NCBI Taxonomy" id="1763537"/>
    <lineage>
        <taxon>Bacteria</taxon>
        <taxon>Pseudomonadati</taxon>
        <taxon>Bacteroidota</taxon>
        <taxon>Flavobacteriia</taxon>
        <taxon>Flavobacteriales</taxon>
        <taxon>Flavobacteriaceae</taxon>
        <taxon>Cochleicola</taxon>
    </lineage>
</organism>
<reference evidence="2 3" key="1">
    <citation type="submission" date="2016-02" db="EMBL/GenBank/DDBJ databases">
        <title>Ulvibacter sp. LPB0005, isolated from Thais luteostoma.</title>
        <authorList>
            <person name="Shin S.-K."/>
            <person name="Yi H."/>
        </authorList>
    </citation>
    <scope>NUCLEOTIDE SEQUENCE [LARGE SCALE GENOMIC DNA]</scope>
    <source>
        <strain evidence="2 3">LPB0005</strain>
    </source>
</reference>
<dbReference type="Proteomes" id="UP000077013">
    <property type="component" value="Unassembled WGS sequence"/>
</dbReference>
<sequence length="143" mass="16808">MKKEIYSIILFLVCISCHKQDPLEQVEHLDGYWEIESVTLPDGTKKEFSISAIVDFIEVNEMTGMRTKVNPKLDGTFTNNGTVEPFTLRIEEDSLRIYYTTPFDSWKETVLIAKDSTLQILNRDNKRYTYKKFTPFTNFEEFK</sequence>
<protein>
    <recommendedName>
        <fullName evidence="1">Lipocalin-like domain-containing protein</fullName>
    </recommendedName>
</protein>
<dbReference type="InterPro" id="IPR024311">
    <property type="entry name" value="Lipocalin-like"/>
</dbReference>
<comment type="caution">
    <text evidence="2">The sequence shown here is derived from an EMBL/GenBank/DDBJ whole genome shotgun (WGS) entry which is preliminary data.</text>
</comment>
<feature type="domain" description="Lipocalin-like" evidence="1">
    <location>
        <begin position="29"/>
        <end position="120"/>
    </location>
</feature>
<name>A0A167HGY5_9FLAO</name>
<keyword evidence="3" id="KW-1185">Reference proteome</keyword>
<accession>A0A167HGY5</accession>
<gene>
    <name evidence="2" type="ORF">ULVI_08365</name>
</gene>
<dbReference type="OrthoDB" id="1143855at2"/>
<proteinExistence type="predicted"/>
<evidence type="ECO:0000313" key="3">
    <source>
        <dbReference type="Proteomes" id="UP000077013"/>
    </source>
</evidence>
<evidence type="ECO:0000313" key="2">
    <source>
        <dbReference type="EMBL" id="OAB78592.1"/>
    </source>
</evidence>
<evidence type="ECO:0000259" key="1">
    <source>
        <dbReference type="Pfam" id="PF13648"/>
    </source>
</evidence>
<dbReference type="Pfam" id="PF13648">
    <property type="entry name" value="Lipocalin_4"/>
    <property type="match status" value="1"/>
</dbReference>